<sequence length="330" mass="39208">MKKDMFIFNNGRLCRKDNTLMFEGEEGKKYIPVNNVESIYIFGEVDVNKNFLEFVCSNKITIHFFNYYEYYVGTFYPREYLNSGYVILKQSEAYLNYEKRVIIAKTFIDGAIKNILQVLKYYERRNSNLEGEIEEITNLLDTLQLQSTIETIMAIEGNVRQVYYKSFNKILDDEDFTFTSRTKRPPKDRINSLISFGNSMLYTLVLSQLYQTQLDPRIGYLHSTNDRRFSLNLDVAEIFKPIIVDRTIFSVINKKIITKKDFNKDLGSIILSDEGRMKFIKEFNEKLETTIKYPNFPNRVSYKRLIRLEAYKLQKFITEDEQYLPFIAKW</sequence>
<keyword evidence="6 9" id="KW-0051">Antiviral defense</keyword>
<feature type="binding site" evidence="9">
    <location>
        <position position="222"/>
    </location>
    <ligand>
        <name>Mn(2+)</name>
        <dbReference type="ChEBI" id="CHEBI:29035"/>
    </ligand>
</feature>
<comment type="function">
    <text evidence="9">CRISPR (clustered regularly interspaced short palindromic repeat), is an adaptive immune system that provides protection against mobile genetic elements (viruses, transposable elements and conjugative plasmids). CRISPR clusters contain spacers, sequences complementary to antecedent mobile elements, and target invading nucleic acids. CRISPR clusters are transcribed and processed into CRISPR RNA (crRNA). Acts as a dsDNA endonuclease. Involved in the integration of spacer DNA into the CRISPR cassette.</text>
</comment>
<evidence type="ECO:0000313" key="11">
    <source>
        <dbReference type="EMBL" id="QAT61863.1"/>
    </source>
</evidence>
<dbReference type="GO" id="GO:0016787">
    <property type="term" value="F:hydrolase activity"/>
    <property type="evidence" value="ECO:0007669"/>
    <property type="project" value="UniProtKB-KW"/>
</dbReference>
<keyword evidence="3 9" id="KW-0255">Endonuclease</keyword>
<proteinExistence type="inferred from homology"/>
<keyword evidence="12" id="KW-1185">Reference proteome</keyword>
<dbReference type="NCBIfam" id="TIGR00287">
    <property type="entry name" value="cas1"/>
    <property type="match status" value="1"/>
</dbReference>
<dbReference type="InterPro" id="IPR019858">
    <property type="entry name" value="CRISPR-assoc_Cas1_HMARI/TNEAP"/>
</dbReference>
<dbReference type="GO" id="GO:0003677">
    <property type="term" value="F:DNA binding"/>
    <property type="evidence" value="ECO:0007669"/>
    <property type="project" value="UniProtKB-KW"/>
</dbReference>
<keyword evidence="1 9" id="KW-0540">Nuclease</keyword>
<dbReference type="EMBL" id="CP035282">
    <property type="protein sequence ID" value="QAT61863.1"/>
    <property type="molecule type" value="Genomic_DNA"/>
</dbReference>
<dbReference type="GO" id="GO:0043571">
    <property type="term" value="P:maintenance of CRISPR repeat elements"/>
    <property type="evidence" value="ECO:0007669"/>
    <property type="project" value="UniProtKB-UniRule"/>
</dbReference>
<comment type="cofactor">
    <cofactor evidence="9">
        <name>Mg(2+)</name>
        <dbReference type="ChEBI" id="CHEBI:18420"/>
    </cofactor>
    <cofactor evidence="9">
        <name>Mn(2+)</name>
        <dbReference type="ChEBI" id="CHEBI:29035"/>
    </cofactor>
</comment>
<reference evidence="12" key="1">
    <citation type="submission" date="2019-01" db="EMBL/GenBank/DDBJ databases">
        <title>Draft genomes of a novel of Sporanaerobacter strains.</title>
        <authorList>
            <person name="Ma S."/>
        </authorList>
    </citation>
    <scope>NUCLEOTIDE SEQUENCE [LARGE SCALE GENOMIC DNA]</scope>
    <source>
        <strain evidence="12">NJN-17</strain>
    </source>
</reference>
<evidence type="ECO:0000256" key="2">
    <source>
        <dbReference type="ARBA" id="ARBA00022723"/>
    </source>
</evidence>
<dbReference type="HAMAP" id="MF_01470">
    <property type="entry name" value="Cas1"/>
    <property type="match status" value="1"/>
</dbReference>
<dbReference type="CDD" id="cd09722">
    <property type="entry name" value="Cas1_I-B"/>
    <property type="match status" value="1"/>
</dbReference>
<dbReference type="EC" id="3.1.-.-" evidence="9"/>
<dbReference type="InterPro" id="IPR042211">
    <property type="entry name" value="CRISPR-assoc_Cas1_N"/>
</dbReference>
<dbReference type="OrthoDB" id="9803119at2"/>
<dbReference type="GO" id="GO:0004520">
    <property type="term" value="F:DNA endonuclease activity"/>
    <property type="evidence" value="ECO:0007669"/>
    <property type="project" value="InterPro"/>
</dbReference>
<dbReference type="GO" id="GO:0051607">
    <property type="term" value="P:defense response to virus"/>
    <property type="evidence" value="ECO:0007669"/>
    <property type="project" value="UniProtKB-UniRule"/>
</dbReference>
<dbReference type="AlphaFoldDB" id="A0A410QCW8"/>
<keyword evidence="5 9" id="KW-0460">Magnesium</keyword>
<keyword evidence="7 9" id="KW-0238">DNA-binding</keyword>
<evidence type="ECO:0000256" key="7">
    <source>
        <dbReference type="ARBA" id="ARBA00023125"/>
    </source>
</evidence>
<evidence type="ECO:0000256" key="8">
    <source>
        <dbReference type="ARBA" id="ARBA00023211"/>
    </source>
</evidence>
<comment type="subunit">
    <text evidence="9">Homodimer, forms a heterotetramer with a Cas2 homodimer.</text>
</comment>
<dbReference type="InterPro" id="IPR002729">
    <property type="entry name" value="CRISPR-assoc_Cas1"/>
</dbReference>
<evidence type="ECO:0000256" key="10">
    <source>
        <dbReference type="SAM" id="Coils"/>
    </source>
</evidence>
<dbReference type="Pfam" id="PF01867">
    <property type="entry name" value="Cas_Cas1"/>
    <property type="match status" value="1"/>
</dbReference>
<protein>
    <recommendedName>
        <fullName evidence="9">CRISPR-associated endonuclease Cas1</fullName>
        <ecNumber evidence="9">3.1.-.-</ecNumber>
    </recommendedName>
</protein>
<dbReference type="Gene3D" id="1.20.120.920">
    <property type="entry name" value="CRISPR-associated endonuclease Cas1, C-terminal domain"/>
    <property type="match status" value="1"/>
</dbReference>
<dbReference type="RefSeq" id="WP_128752540.1">
    <property type="nucleotide sequence ID" value="NZ_CP035282.1"/>
</dbReference>
<evidence type="ECO:0000256" key="4">
    <source>
        <dbReference type="ARBA" id="ARBA00022801"/>
    </source>
</evidence>
<dbReference type="KEGG" id="spoa:EQM13_09785"/>
<dbReference type="InterPro" id="IPR042206">
    <property type="entry name" value="CRISPR-assoc_Cas1_C"/>
</dbReference>
<evidence type="ECO:0000256" key="5">
    <source>
        <dbReference type="ARBA" id="ARBA00022842"/>
    </source>
</evidence>
<evidence type="ECO:0000256" key="9">
    <source>
        <dbReference type="HAMAP-Rule" id="MF_01470"/>
    </source>
</evidence>
<accession>A0A410QCW8</accession>
<dbReference type="PANTHER" id="PTHR43219">
    <property type="entry name" value="CRISPR-ASSOCIATED ENDONUCLEASE CAS1"/>
    <property type="match status" value="1"/>
</dbReference>
<feature type="coiled-coil region" evidence="10">
    <location>
        <begin position="112"/>
        <end position="146"/>
    </location>
</feature>
<dbReference type="Proteomes" id="UP000287969">
    <property type="component" value="Chromosome"/>
</dbReference>
<dbReference type="NCBIfam" id="TIGR03641">
    <property type="entry name" value="cas1_HMARI"/>
    <property type="match status" value="1"/>
</dbReference>
<feature type="binding site" evidence="9">
    <location>
        <position position="156"/>
    </location>
    <ligand>
        <name>Mn(2+)</name>
        <dbReference type="ChEBI" id="CHEBI:29035"/>
    </ligand>
</feature>
<evidence type="ECO:0000256" key="6">
    <source>
        <dbReference type="ARBA" id="ARBA00023118"/>
    </source>
</evidence>
<dbReference type="PANTHER" id="PTHR43219:SF1">
    <property type="entry name" value="CRISPR-ASSOCIATED ENDONUCLEASE CAS1"/>
    <property type="match status" value="1"/>
</dbReference>
<keyword evidence="8 9" id="KW-0464">Manganese</keyword>
<keyword evidence="2 9" id="KW-0479">Metal-binding</keyword>
<name>A0A410QCW8_9FIRM</name>
<evidence type="ECO:0000256" key="3">
    <source>
        <dbReference type="ARBA" id="ARBA00022759"/>
    </source>
</evidence>
<keyword evidence="10" id="KW-0175">Coiled coil</keyword>
<feature type="binding site" evidence="9">
    <location>
        <position position="237"/>
    </location>
    <ligand>
        <name>Mn(2+)</name>
        <dbReference type="ChEBI" id="CHEBI:29035"/>
    </ligand>
</feature>
<evidence type="ECO:0000313" key="12">
    <source>
        <dbReference type="Proteomes" id="UP000287969"/>
    </source>
</evidence>
<evidence type="ECO:0000256" key="1">
    <source>
        <dbReference type="ARBA" id="ARBA00022722"/>
    </source>
</evidence>
<organism evidence="11 12">
    <name type="scientific">Acidilutibacter cellobiosedens</name>
    <dbReference type="NCBI Taxonomy" id="2507161"/>
    <lineage>
        <taxon>Bacteria</taxon>
        <taxon>Bacillati</taxon>
        <taxon>Bacillota</taxon>
        <taxon>Tissierellia</taxon>
        <taxon>Tissierellales</taxon>
        <taxon>Acidilutibacteraceae</taxon>
        <taxon>Acidilutibacter</taxon>
    </lineage>
</organism>
<keyword evidence="4 9" id="KW-0378">Hydrolase</keyword>
<dbReference type="GO" id="GO:0046872">
    <property type="term" value="F:metal ion binding"/>
    <property type="evidence" value="ECO:0007669"/>
    <property type="project" value="UniProtKB-UniRule"/>
</dbReference>
<gene>
    <name evidence="11" type="primary">cas1b</name>
    <name evidence="9" type="synonym">cas1</name>
    <name evidence="11" type="ORF">EQM13_09785</name>
</gene>
<comment type="similarity">
    <text evidence="9">Belongs to the CRISPR-associated endonuclease Cas1 family.</text>
</comment>
<dbReference type="Gene3D" id="3.100.10.20">
    <property type="entry name" value="CRISPR-associated endonuclease Cas1, N-terminal domain"/>
    <property type="match status" value="1"/>
</dbReference>